<accession>A0A511UWS7</accession>
<evidence type="ECO:0000256" key="7">
    <source>
        <dbReference type="PIRSR" id="PIRSR005096-2"/>
    </source>
</evidence>
<evidence type="ECO:0000256" key="5">
    <source>
        <dbReference type="PIRNR" id="PIRNR005096"/>
    </source>
</evidence>
<feature type="active site" description="Proton acceptor" evidence="6">
    <location>
        <position position="309"/>
    </location>
</feature>
<evidence type="ECO:0000256" key="6">
    <source>
        <dbReference type="PIRSR" id="PIRSR005096-1"/>
    </source>
</evidence>
<dbReference type="EMBL" id="BJXW01000008">
    <property type="protein sequence ID" value="GEN30301.1"/>
    <property type="molecule type" value="Genomic_DNA"/>
</dbReference>
<dbReference type="OrthoDB" id="9779408at2"/>
<comment type="caution">
    <text evidence="9">The sequence shown here is derived from an EMBL/GenBank/DDBJ whole genome shotgun (WGS) entry which is preliminary data.</text>
</comment>
<proteinExistence type="inferred from homology"/>
<dbReference type="InterPro" id="IPR008183">
    <property type="entry name" value="Aldose_1/G6P_1-epimerase"/>
</dbReference>
<protein>
    <recommendedName>
        <fullName evidence="5">Aldose 1-epimerase</fullName>
        <ecNumber evidence="5">5.1.3.3</ecNumber>
    </recommendedName>
</protein>
<feature type="active site" description="Proton donor" evidence="6">
    <location>
        <position position="175"/>
    </location>
</feature>
<feature type="binding site" evidence="8">
    <location>
        <begin position="175"/>
        <end position="177"/>
    </location>
    <ligand>
        <name>beta-D-galactose</name>
        <dbReference type="ChEBI" id="CHEBI:27667"/>
    </ligand>
</feature>
<comment type="similarity">
    <text evidence="2 5">Belongs to the aldose epimerase family.</text>
</comment>
<dbReference type="Gene3D" id="2.70.98.10">
    <property type="match status" value="1"/>
</dbReference>
<evidence type="ECO:0000313" key="10">
    <source>
        <dbReference type="Proteomes" id="UP000321491"/>
    </source>
</evidence>
<dbReference type="GO" id="GO:0004034">
    <property type="term" value="F:aldose 1-epimerase activity"/>
    <property type="evidence" value="ECO:0007669"/>
    <property type="project" value="UniProtKB-EC"/>
</dbReference>
<dbReference type="GO" id="GO:0033499">
    <property type="term" value="P:galactose catabolic process via UDP-galactose, Leloir pathway"/>
    <property type="evidence" value="ECO:0007669"/>
    <property type="project" value="TreeGrafter"/>
</dbReference>
<dbReference type="RefSeq" id="WP_146935444.1">
    <property type="nucleotide sequence ID" value="NZ_BJXW01000008.1"/>
</dbReference>
<evidence type="ECO:0000256" key="4">
    <source>
        <dbReference type="ARBA" id="ARBA00023277"/>
    </source>
</evidence>
<name>A0A511UWS7_9BACI</name>
<dbReference type="EC" id="5.1.3.3" evidence="5"/>
<dbReference type="UniPathway" id="UPA00242"/>
<dbReference type="Proteomes" id="UP000321491">
    <property type="component" value="Unassembled WGS sequence"/>
</dbReference>
<dbReference type="InterPro" id="IPR015443">
    <property type="entry name" value="Aldose_1-epimerase"/>
</dbReference>
<dbReference type="PIRSF" id="PIRSF005096">
    <property type="entry name" value="GALM"/>
    <property type="match status" value="1"/>
</dbReference>
<sequence length="345" mass="38700">MHVITKNLNNKWKLFILENDHGMQVHFLNFGGIITKILVPDRNGQFENVVLGYKNVYNYQMDSGFLGAIVGPVAGRIAGASFELDGKTYELEKNDGSNHLHGGTVGFHQVLWDAQPFESHHEVGVKLMYHRKDGEGGYPGNLKVTVTYSLNNLNQLKVDYCASTDNKTPVTLTNHAYFNLTGDIEDTISDHEVHMNSHYYLELDEERIPTGQVLDVRGTTFDFTGGRKLIDGIDSELKQHILVDNGYDHYFLFANEKAGTVKVKDEKSGRVLVITTDQPGMVMYTANNLEEGLELTEGKSRKYVGVCFETQGPPASLHYPDLPSIVLDEGEIYRKQTVFSFGVMK</sequence>
<comment type="catalytic activity">
    <reaction evidence="5">
        <text>alpha-D-glucose = beta-D-glucose</text>
        <dbReference type="Rhea" id="RHEA:10264"/>
        <dbReference type="ChEBI" id="CHEBI:15903"/>
        <dbReference type="ChEBI" id="CHEBI:17925"/>
        <dbReference type="EC" id="5.1.3.3"/>
    </reaction>
</comment>
<dbReference type="AlphaFoldDB" id="A0A511UWS7"/>
<organism evidence="9 10">
    <name type="scientific">Cerasibacillus quisquiliarum</name>
    <dbReference type="NCBI Taxonomy" id="227865"/>
    <lineage>
        <taxon>Bacteria</taxon>
        <taxon>Bacillati</taxon>
        <taxon>Bacillota</taxon>
        <taxon>Bacilli</taxon>
        <taxon>Bacillales</taxon>
        <taxon>Bacillaceae</taxon>
        <taxon>Cerasibacillus</taxon>
    </lineage>
</organism>
<dbReference type="SUPFAM" id="SSF74650">
    <property type="entry name" value="Galactose mutarotase-like"/>
    <property type="match status" value="1"/>
</dbReference>
<dbReference type="NCBIfam" id="NF008277">
    <property type="entry name" value="PRK11055.1"/>
    <property type="match status" value="1"/>
</dbReference>
<comment type="pathway">
    <text evidence="1 5">Carbohydrate metabolism; hexose metabolism.</text>
</comment>
<dbReference type="Pfam" id="PF01263">
    <property type="entry name" value="Aldose_epim"/>
    <property type="match status" value="1"/>
</dbReference>
<dbReference type="GO" id="GO:0030246">
    <property type="term" value="F:carbohydrate binding"/>
    <property type="evidence" value="ECO:0007669"/>
    <property type="project" value="InterPro"/>
</dbReference>
<evidence type="ECO:0000256" key="2">
    <source>
        <dbReference type="ARBA" id="ARBA00006206"/>
    </source>
</evidence>
<evidence type="ECO:0000256" key="8">
    <source>
        <dbReference type="PIRSR" id="PIRSR005096-3"/>
    </source>
</evidence>
<dbReference type="PANTHER" id="PTHR10091">
    <property type="entry name" value="ALDOSE-1-EPIMERASE"/>
    <property type="match status" value="1"/>
</dbReference>
<dbReference type="CDD" id="cd09019">
    <property type="entry name" value="galactose_mutarotase_like"/>
    <property type="match status" value="1"/>
</dbReference>
<dbReference type="InterPro" id="IPR011013">
    <property type="entry name" value="Gal_mutarotase_sf_dom"/>
</dbReference>
<feature type="binding site" evidence="7">
    <location>
        <position position="248"/>
    </location>
    <ligand>
        <name>beta-D-galactose</name>
        <dbReference type="ChEBI" id="CHEBI:27667"/>
    </ligand>
</feature>
<reference evidence="9 10" key="1">
    <citation type="submission" date="2019-07" db="EMBL/GenBank/DDBJ databases">
        <title>Whole genome shotgun sequence of Cerasibacillus quisquiliarum NBRC 102429.</title>
        <authorList>
            <person name="Hosoyama A."/>
            <person name="Uohara A."/>
            <person name="Ohji S."/>
            <person name="Ichikawa N."/>
        </authorList>
    </citation>
    <scope>NUCLEOTIDE SEQUENCE [LARGE SCALE GENOMIC DNA]</scope>
    <source>
        <strain evidence="9 10">NBRC 102429</strain>
    </source>
</reference>
<keyword evidence="4 5" id="KW-0119">Carbohydrate metabolism</keyword>
<dbReference type="InterPro" id="IPR047215">
    <property type="entry name" value="Galactose_mutarotase-like"/>
</dbReference>
<keyword evidence="3 5" id="KW-0413">Isomerase</keyword>
<evidence type="ECO:0000256" key="1">
    <source>
        <dbReference type="ARBA" id="ARBA00005028"/>
    </source>
</evidence>
<dbReference type="GO" id="GO:0005737">
    <property type="term" value="C:cytoplasm"/>
    <property type="evidence" value="ECO:0007669"/>
    <property type="project" value="TreeGrafter"/>
</dbReference>
<dbReference type="GO" id="GO:0006006">
    <property type="term" value="P:glucose metabolic process"/>
    <property type="evidence" value="ECO:0007669"/>
    <property type="project" value="TreeGrafter"/>
</dbReference>
<evidence type="ECO:0000256" key="3">
    <source>
        <dbReference type="ARBA" id="ARBA00023235"/>
    </source>
</evidence>
<gene>
    <name evidence="9" type="primary">galM</name>
    <name evidence="9" type="ORF">CQU01_05390</name>
</gene>
<keyword evidence="10" id="KW-1185">Reference proteome</keyword>
<dbReference type="PANTHER" id="PTHR10091:SF0">
    <property type="entry name" value="GALACTOSE MUTAROTASE"/>
    <property type="match status" value="1"/>
</dbReference>
<evidence type="ECO:0000313" key="9">
    <source>
        <dbReference type="EMBL" id="GEN30301.1"/>
    </source>
</evidence>
<dbReference type="InterPro" id="IPR014718">
    <property type="entry name" value="GH-type_carb-bd"/>
</dbReference>